<reference evidence="5 6" key="1">
    <citation type="submission" date="2018-06" db="EMBL/GenBank/DDBJ databases">
        <title>Comparative genomics reveals the genomic features of Rhizophagus irregularis, R. cerebriforme, R. diaphanum and Gigaspora rosea, and their symbiotic lifestyle signature.</title>
        <authorList>
            <person name="Morin E."/>
            <person name="San Clemente H."/>
            <person name="Chen E.C.H."/>
            <person name="De La Providencia I."/>
            <person name="Hainaut M."/>
            <person name="Kuo A."/>
            <person name="Kohler A."/>
            <person name="Murat C."/>
            <person name="Tang N."/>
            <person name="Roy S."/>
            <person name="Loubradou J."/>
            <person name="Henrissat B."/>
            <person name="Grigoriev I.V."/>
            <person name="Corradi N."/>
            <person name="Roux C."/>
            <person name="Martin F.M."/>
        </authorList>
    </citation>
    <scope>NUCLEOTIDE SEQUENCE [LARGE SCALE GENOMIC DNA]</scope>
    <source>
        <strain evidence="5 6">DAOM 227022</strain>
    </source>
</reference>
<evidence type="ECO:0000313" key="5">
    <source>
        <dbReference type="EMBL" id="RIA82973.1"/>
    </source>
</evidence>
<keyword evidence="6" id="KW-1185">Reference proteome</keyword>
<dbReference type="InterPro" id="IPR001650">
    <property type="entry name" value="Helicase_C-like"/>
</dbReference>
<sequence length="388" mass="44332">MLTDPWNHPRVFRTVKGVGQTLNPFALEQRTSLYQPSFPLSTSEIVELFLGLLRPVGGYLNPSFNANLYIQFLKSSQLEKVNPEINSKEFGSLSDPSDSLSMIDCYLRQMEHAILIALLEQIIPVLEASDLLFKVCIDEDLDSNKTLANVSVVIEIYADLKHTNTCYKLRIHPLVRKIKKAICYHSFEQYITRYFYGCVFAAGLKKKNNKLDALINEELRHIQVEGLEDKQCESIMLCWKDGKIQIIIGTNAFGMGINSSNVSLVIHCISLLSITSLVQQIGQAKRDGNEAKSIIFYSIKKDSRTNFGILAENREITQTMTDQEREQKYYLDENYPSCLKCDNCKNRTKHKPTYENCIDDVFHLLEIIDEKSAKDDWILAEYLASSSR</sequence>
<evidence type="ECO:0000259" key="4">
    <source>
        <dbReference type="PROSITE" id="PS51194"/>
    </source>
</evidence>
<dbReference type="PANTHER" id="PTHR13710:SF147">
    <property type="entry name" value="DNA HELICASE"/>
    <property type="match status" value="1"/>
</dbReference>
<dbReference type="PANTHER" id="PTHR13710">
    <property type="entry name" value="DNA HELICASE RECQ FAMILY MEMBER"/>
    <property type="match status" value="1"/>
</dbReference>
<dbReference type="STRING" id="658196.A0A397S9F4"/>
<dbReference type="GO" id="GO:0005694">
    <property type="term" value="C:chromosome"/>
    <property type="evidence" value="ECO:0007669"/>
    <property type="project" value="TreeGrafter"/>
</dbReference>
<dbReference type="InterPro" id="IPR027417">
    <property type="entry name" value="P-loop_NTPase"/>
</dbReference>
<dbReference type="Proteomes" id="UP000265703">
    <property type="component" value="Unassembled WGS sequence"/>
</dbReference>
<evidence type="ECO:0000256" key="3">
    <source>
        <dbReference type="ARBA" id="ARBA00034808"/>
    </source>
</evidence>
<dbReference type="OrthoDB" id="10261556at2759"/>
<dbReference type="EC" id="5.6.2.4" evidence="3"/>
<feature type="domain" description="Helicase C-terminal" evidence="4">
    <location>
        <begin position="186"/>
        <end position="328"/>
    </location>
</feature>
<dbReference type="GO" id="GO:0009378">
    <property type="term" value="F:four-way junction helicase activity"/>
    <property type="evidence" value="ECO:0007669"/>
    <property type="project" value="TreeGrafter"/>
</dbReference>
<dbReference type="SMART" id="SM00490">
    <property type="entry name" value="HELICc"/>
    <property type="match status" value="1"/>
</dbReference>
<dbReference type="AlphaFoldDB" id="A0A397S9F4"/>
<comment type="similarity">
    <text evidence="1">Belongs to the helicase family. RecQ subfamily.</text>
</comment>
<dbReference type="Gene3D" id="3.40.50.300">
    <property type="entry name" value="P-loop containing nucleotide triphosphate hydrolases"/>
    <property type="match status" value="1"/>
</dbReference>
<evidence type="ECO:0000256" key="1">
    <source>
        <dbReference type="ARBA" id="ARBA00005446"/>
    </source>
</evidence>
<comment type="caution">
    <text evidence="5">The sequence shown here is derived from an EMBL/GenBank/DDBJ whole genome shotgun (WGS) entry which is preliminary data.</text>
</comment>
<accession>A0A397S9F4</accession>
<dbReference type="GO" id="GO:0043138">
    <property type="term" value="F:3'-5' DNA helicase activity"/>
    <property type="evidence" value="ECO:0007669"/>
    <property type="project" value="UniProtKB-EC"/>
</dbReference>
<dbReference type="GO" id="GO:0005737">
    <property type="term" value="C:cytoplasm"/>
    <property type="evidence" value="ECO:0007669"/>
    <property type="project" value="TreeGrafter"/>
</dbReference>
<protein>
    <recommendedName>
        <fullName evidence="3">DNA 3'-5' helicase</fullName>
        <ecNumber evidence="3">5.6.2.4</ecNumber>
    </recommendedName>
</protein>
<comment type="catalytic activity">
    <reaction evidence="2">
        <text>Couples ATP hydrolysis with the unwinding of duplex DNA by translocating in the 3'-5' direction.</text>
        <dbReference type="EC" id="5.6.2.4"/>
    </reaction>
</comment>
<dbReference type="GO" id="GO:0005634">
    <property type="term" value="C:nucleus"/>
    <property type="evidence" value="ECO:0007669"/>
    <property type="project" value="TreeGrafter"/>
</dbReference>
<name>A0A397S9F4_9GLOM</name>
<evidence type="ECO:0000313" key="6">
    <source>
        <dbReference type="Proteomes" id="UP000265703"/>
    </source>
</evidence>
<dbReference type="SUPFAM" id="SSF52540">
    <property type="entry name" value="P-loop containing nucleoside triphosphate hydrolases"/>
    <property type="match status" value="1"/>
</dbReference>
<gene>
    <name evidence="5" type="ORF">C1645_834488</name>
</gene>
<proteinExistence type="inferred from homology"/>
<dbReference type="PROSITE" id="PS51194">
    <property type="entry name" value="HELICASE_CTER"/>
    <property type="match status" value="1"/>
</dbReference>
<organism evidence="5 6">
    <name type="scientific">Glomus cerebriforme</name>
    <dbReference type="NCBI Taxonomy" id="658196"/>
    <lineage>
        <taxon>Eukaryota</taxon>
        <taxon>Fungi</taxon>
        <taxon>Fungi incertae sedis</taxon>
        <taxon>Mucoromycota</taxon>
        <taxon>Glomeromycotina</taxon>
        <taxon>Glomeromycetes</taxon>
        <taxon>Glomerales</taxon>
        <taxon>Glomeraceae</taxon>
        <taxon>Glomus</taxon>
    </lineage>
</organism>
<evidence type="ECO:0000256" key="2">
    <source>
        <dbReference type="ARBA" id="ARBA00034617"/>
    </source>
</evidence>
<dbReference type="GO" id="GO:0000724">
    <property type="term" value="P:double-strand break repair via homologous recombination"/>
    <property type="evidence" value="ECO:0007669"/>
    <property type="project" value="TreeGrafter"/>
</dbReference>
<dbReference type="EMBL" id="QKYT01000610">
    <property type="protein sequence ID" value="RIA82973.1"/>
    <property type="molecule type" value="Genomic_DNA"/>
</dbReference>
<dbReference type="Pfam" id="PF00271">
    <property type="entry name" value="Helicase_C"/>
    <property type="match status" value="1"/>
</dbReference>